<dbReference type="SUPFAM" id="SSF56112">
    <property type="entry name" value="Protein kinase-like (PK-like)"/>
    <property type="match status" value="1"/>
</dbReference>
<comment type="caution">
    <text evidence="2">The sequence shown here is derived from an EMBL/GenBank/DDBJ whole genome shotgun (WGS) entry which is preliminary data.</text>
</comment>
<dbReference type="Gene3D" id="3.30.200.20">
    <property type="entry name" value="Phosphorylase Kinase, domain 1"/>
    <property type="match status" value="1"/>
</dbReference>
<dbReference type="EMBL" id="VIVR01000001">
    <property type="protein sequence ID" value="TWE21798.1"/>
    <property type="molecule type" value="Genomic_DNA"/>
</dbReference>
<keyword evidence="2" id="KW-0418">Kinase</keyword>
<dbReference type="GO" id="GO:0016301">
    <property type="term" value="F:kinase activity"/>
    <property type="evidence" value="ECO:0007669"/>
    <property type="project" value="UniProtKB-KW"/>
</dbReference>
<evidence type="ECO:0000259" key="1">
    <source>
        <dbReference type="Pfam" id="PF01636"/>
    </source>
</evidence>
<protein>
    <submittedName>
        <fullName evidence="2">Aminoglycoside phosphotransferase (APT) family kinase protein</fullName>
    </submittedName>
</protein>
<keyword evidence="3" id="KW-1185">Reference proteome</keyword>
<proteinExistence type="predicted"/>
<dbReference type="Pfam" id="PF01636">
    <property type="entry name" value="APH"/>
    <property type="match status" value="1"/>
</dbReference>
<dbReference type="AlphaFoldDB" id="A0A561F1R2"/>
<gene>
    <name evidence="2" type="ORF">FB465_7023</name>
</gene>
<dbReference type="PANTHER" id="PTHR21310:SF42">
    <property type="entry name" value="BIFUNCTIONAL AAC_APH"/>
    <property type="match status" value="1"/>
</dbReference>
<organism evidence="2 3">
    <name type="scientific">Kitasatospora atroaurantiaca</name>
    <dbReference type="NCBI Taxonomy" id="285545"/>
    <lineage>
        <taxon>Bacteria</taxon>
        <taxon>Bacillati</taxon>
        <taxon>Actinomycetota</taxon>
        <taxon>Actinomycetes</taxon>
        <taxon>Kitasatosporales</taxon>
        <taxon>Streptomycetaceae</taxon>
        <taxon>Kitasatospora</taxon>
    </lineage>
</organism>
<keyword evidence="2" id="KW-0808">Transferase</keyword>
<evidence type="ECO:0000313" key="2">
    <source>
        <dbReference type="EMBL" id="TWE21798.1"/>
    </source>
</evidence>
<dbReference type="CDD" id="cd05155">
    <property type="entry name" value="APH_ChoK_like_1"/>
    <property type="match status" value="1"/>
</dbReference>
<dbReference type="PANTHER" id="PTHR21310">
    <property type="entry name" value="AMINOGLYCOSIDE PHOSPHOTRANSFERASE-RELATED-RELATED"/>
    <property type="match status" value="1"/>
</dbReference>
<reference evidence="2 3" key="1">
    <citation type="submission" date="2019-06" db="EMBL/GenBank/DDBJ databases">
        <title>Sequencing the genomes of 1000 actinobacteria strains.</title>
        <authorList>
            <person name="Klenk H.-P."/>
        </authorList>
    </citation>
    <scope>NUCLEOTIDE SEQUENCE [LARGE SCALE GENOMIC DNA]</scope>
    <source>
        <strain evidence="2 3">DSM 41649</strain>
    </source>
</reference>
<dbReference type="InterPro" id="IPR011009">
    <property type="entry name" value="Kinase-like_dom_sf"/>
</dbReference>
<sequence>MRAGRMHADEADIDVAVVRGLIAAQFPQWADLSVEPVDTVGTDNAVYRLGGELAVRLPRIEGAVGSVEREQQWLPLLAPQLPVAVPAPRGLGGPAGGYPWSWSVYRWLDGENPSVNRVAEPGLLAEDLAEFIRALRRIDPSGGPSAGRGVPLAARDAATRAAIVELRGIIDTDAAGAAWEEALRIPERSGPPAWFHGDLSPGNVLITRGRLSAVIDFGCMGVGDPTVDLIIAWNLLPADARGVFRAALQADDATWARGRGWALSIALIQLPYYRDTNPVLAANARHVIREVLADHEHAS</sequence>
<dbReference type="Gene3D" id="3.90.1200.10">
    <property type="match status" value="1"/>
</dbReference>
<feature type="domain" description="Aminoglycoside phosphotransferase" evidence="1">
    <location>
        <begin position="40"/>
        <end position="261"/>
    </location>
</feature>
<dbReference type="InterPro" id="IPR051678">
    <property type="entry name" value="AGP_Transferase"/>
</dbReference>
<dbReference type="InterPro" id="IPR002575">
    <property type="entry name" value="Aminoglycoside_PTrfase"/>
</dbReference>
<accession>A0A561F1R2</accession>
<dbReference type="Proteomes" id="UP000318416">
    <property type="component" value="Unassembled WGS sequence"/>
</dbReference>
<evidence type="ECO:0000313" key="3">
    <source>
        <dbReference type="Proteomes" id="UP000318416"/>
    </source>
</evidence>
<name>A0A561F1R2_9ACTN</name>